<evidence type="ECO:0000256" key="1">
    <source>
        <dbReference type="SAM" id="MobiDB-lite"/>
    </source>
</evidence>
<dbReference type="Proteomes" id="UP000094527">
    <property type="component" value="Unassembled WGS sequence"/>
</dbReference>
<organism evidence="2 3">
    <name type="scientific">Orchesella cincta</name>
    <name type="common">Springtail</name>
    <name type="synonym">Podura cincta</name>
    <dbReference type="NCBI Taxonomy" id="48709"/>
    <lineage>
        <taxon>Eukaryota</taxon>
        <taxon>Metazoa</taxon>
        <taxon>Ecdysozoa</taxon>
        <taxon>Arthropoda</taxon>
        <taxon>Hexapoda</taxon>
        <taxon>Collembola</taxon>
        <taxon>Entomobryomorpha</taxon>
        <taxon>Entomobryoidea</taxon>
        <taxon>Orchesellidae</taxon>
        <taxon>Orchesellinae</taxon>
        <taxon>Orchesella</taxon>
    </lineage>
</organism>
<accession>A0A1D2N686</accession>
<reference evidence="2 3" key="1">
    <citation type="journal article" date="2016" name="Genome Biol. Evol.">
        <title>Gene Family Evolution Reflects Adaptation to Soil Environmental Stressors in the Genome of the Collembolan Orchesella cincta.</title>
        <authorList>
            <person name="Faddeeva-Vakhrusheva A."/>
            <person name="Derks M.F."/>
            <person name="Anvar S.Y."/>
            <person name="Agamennone V."/>
            <person name="Suring W."/>
            <person name="Smit S."/>
            <person name="van Straalen N.M."/>
            <person name="Roelofs D."/>
        </authorList>
    </citation>
    <scope>NUCLEOTIDE SEQUENCE [LARGE SCALE GENOMIC DNA]</scope>
    <source>
        <tissue evidence="2">Mixed pool</tissue>
    </source>
</reference>
<dbReference type="EMBL" id="LJIJ01000187">
    <property type="protein sequence ID" value="ODN00780.1"/>
    <property type="molecule type" value="Genomic_DNA"/>
</dbReference>
<sequence>MILLKMNPKIQFQTKLLFVVLLFCVSCDSFKLPVNIKKSFESPRTQLSGESEDEPVSSDINSVSSSPGKPLKFPDASEITDFSAKSKPDENDSLPYYPVLVFNRNGFLDSKYIEETSQEHGAKPRLQRFYKHSAKLPRSKEEMIVFPGQENPSSERETSNEKNPEDYLRFSARAPETSIETGMETPEPPVISEEAKESSSINKSVNPGASKQSLESLAQIVRHLLFRITEPSPEQTTTTDLPHQTSTTPYVSDQSLYTGPKVKPNSDDGCSDGLKKTRNGSCQKPSKRLGTG</sequence>
<keyword evidence="3" id="KW-1185">Reference proteome</keyword>
<feature type="compositionally biased region" description="Basic and acidic residues" evidence="1">
    <location>
        <begin position="153"/>
        <end position="168"/>
    </location>
</feature>
<feature type="region of interest" description="Disordered" evidence="1">
    <location>
        <begin position="43"/>
        <end position="75"/>
    </location>
</feature>
<dbReference type="AlphaFoldDB" id="A0A1D2N686"/>
<feature type="compositionally biased region" description="Polar residues" evidence="1">
    <location>
        <begin position="198"/>
        <end position="213"/>
    </location>
</feature>
<comment type="caution">
    <text evidence="2">The sequence shown here is derived from an EMBL/GenBank/DDBJ whole genome shotgun (WGS) entry which is preliminary data.</text>
</comment>
<name>A0A1D2N686_ORCCI</name>
<feature type="region of interest" description="Disordered" evidence="1">
    <location>
        <begin position="147"/>
        <end position="213"/>
    </location>
</feature>
<evidence type="ECO:0000313" key="3">
    <source>
        <dbReference type="Proteomes" id="UP000094527"/>
    </source>
</evidence>
<feature type="compositionally biased region" description="Low complexity" evidence="1">
    <location>
        <begin position="57"/>
        <end position="66"/>
    </location>
</feature>
<gene>
    <name evidence="2" type="ORF">Ocin01_05915</name>
</gene>
<feature type="region of interest" description="Disordered" evidence="1">
    <location>
        <begin position="228"/>
        <end position="292"/>
    </location>
</feature>
<feature type="compositionally biased region" description="Polar residues" evidence="1">
    <location>
        <begin position="232"/>
        <end position="257"/>
    </location>
</feature>
<protein>
    <submittedName>
        <fullName evidence="2">Uncharacterized protein</fullName>
    </submittedName>
</protein>
<evidence type="ECO:0000313" key="2">
    <source>
        <dbReference type="EMBL" id="ODN00780.1"/>
    </source>
</evidence>
<proteinExistence type="predicted"/>